<proteinExistence type="predicted"/>
<dbReference type="OrthoDB" id="669838at2759"/>
<accession>A0A8J5RI23</accession>
<reference evidence="2" key="1">
    <citation type="journal article" date="2021" name="bioRxiv">
        <title>Whole Genome Assembly and Annotation of Northern Wild Rice, Zizania palustris L., Supports a Whole Genome Duplication in the Zizania Genus.</title>
        <authorList>
            <person name="Haas M."/>
            <person name="Kono T."/>
            <person name="Macchietto M."/>
            <person name="Millas R."/>
            <person name="McGilp L."/>
            <person name="Shao M."/>
            <person name="Duquette J."/>
            <person name="Hirsch C.N."/>
            <person name="Kimball J."/>
        </authorList>
    </citation>
    <scope>NUCLEOTIDE SEQUENCE</scope>
    <source>
        <tissue evidence="2">Fresh leaf tissue</tissue>
    </source>
</reference>
<dbReference type="Proteomes" id="UP000729402">
    <property type="component" value="Unassembled WGS sequence"/>
</dbReference>
<comment type="caution">
    <text evidence="2">The sequence shown here is derived from an EMBL/GenBank/DDBJ whole genome shotgun (WGS) entry which is preliminary data.</text>
</comment>
<dbReference type="EMBL" id="JAAALK010000289">
    <property type="protein sequence ID" value="KAG8049603.1"/>
    <property type="molecule type" value="Genomic_DNA"/>
</dbReference>
<dbReference type="AlphaFoldDB" id="A0A8J5RI23"/>
<gene>
    <name evidence="2" type="ORF">GUJ93_ZPchr0009g1062</name>
</gene>
<evidence type="ECO:0000313" key="2">
    <source>
        <dbReference type="EMBL" id="KAG8049603.1"/>
    </source>
</evidence>
<organism evidence="2 3">
    <name type="scientific">Zizania palustris</name>
    <name type="common">Northern wild rice</name>
    <dbReference type="NCBI Taxonomy" id="103762"/>
    <lineage>
        <taxon>Eukaryota</taxon>
        <taxon>Viridiplantae</taxon>
        <taxon>Streptophyta</taxon>
        <taxon>Embryophyta</taxon>
        <taxon>Tracheophyta</taxon>
        <taxon>Spermatophyta</taxon>
        <taxon>Magnoliopsida</taxon>
        <taxon>Liliopsida</taxon>
        <taxon>Poales</taxon>
        <taxon>Poaceae</taxon>
        <taxon>BOP clade</taxon>
        <taxon>Oryzoideae</taxon>
        <taxon>Oryzeae</taxon>
        <taxon>Zizaniinae</taxon>
        <taxon>Zizania</taxon>
    </lineage>
</organism>
<evidence type="ECO:0008006" key="4">
    <source>
        <dbReference type="Google" id="ProtNLM"/>
    </source>
</evidence>
<feature type="compositionally biased region" description="Basic residues" evidence="1">
    <location>
        <begin position="15"/>
        <end position="35"/>
    </location>
</feature>
<evidence type="ECO:0000313" key="3">
    <source>
        <dbReference type="Proteomes" id="UP000729402"/>
    </source>
</evidence>
<sequence length="143" mass="15560">MKGRAAGRCKACGKGQRHAKRRGQGGMKGRKGHRATWRAEGRIATARTMRKIKPSCVLGKCVGGIFHWCPGSAPAKLHVSVDHAAVSRLNFTSGGSLDGTFDVTLRVYNWNKRARADHGSMFWICEACWAFVGILEARCSGCV</sequence>
<name>A0A8J5RI23_ZIZPA</name>
<feature type="region of interest" description="Disordered" evidence="1">
    <location>
        <begin position="1"/>
        <end position="35"/>
    </location>
</feature>
<keyword evidence="3" id="KW-1185">Reference proteome</keyword>
<protein>
    <recommendedName>
        <fullName evidence="4">Late embryogenesis abundant protein LEA-2 subgroup domain-containing protein</fullName>
    </recommendedName>
</protein>
<evidence type="ECO:0000256" key="1">
    <source>
        <dbReference type="SAM" id="MobiDB-lite"/>
    </source>
</evidence>
<reference evidence="2" key="2">
    <citation type="submission" date="2021-02" db="EMBL/GenBank/DDBJ databases">
        <authorList>
            <person name="Kimball J.A."/>
            <person name="Haas M.W."/>
            <person name="Macchietto M."/>
            <person name="Kono T."/>
            <person name="Duquette J."/>
            <person name="Shao M."/>
        </authorList>
    </citation>
    <scope>NUCLEOTIDE SEQUENCE</scope>
    <source>
        <tissue evidence="2">Fresh leaf tissue</tissue>
    </source>
</reference>